<evidence type="ECO:0008006" key="6">
    <source>
        <dbReference type="Google" id="ProtNLM"/>
    </source>
</evidence>
<protein>
    <recommendedName>
        <fullName evidence="6">Pentacotripeptide-repeat region of PRORP domain-containing protein</fullName>
    </recommendedName>
</protein>
<dbReference type="Pfam" id="PF13041">
    <property type="entry name" value="PPR_2"/>
    <property type="match status" value="1"/>
</dbReference>
<evidence type="ECO:0000313" key="4">
    <source>
        <dbReference type="EMBL" id="KAJ9181573.1"/>
    </source>
</evidence>
<comment type="similarity">
    <text evidence="1">Belongs to the PPR family. P subfamily.</text>
</comment>
<sequence>MKIIEILGRASKLNVLYGACNSERPGLFGHDRENHMKIIEILGRASKLNDALFKVILRRGRYIMAKWFFNKMLRSAMSFYEDMKSRGISPDVVTYNTMINGYYRFRKMEEAEKLFVEMKGMNVALTVISYTTVTNNSIFLSLLSSQCRAGDLRAAEDVQKAMIRLSIPTEAGHYGVLIENFCKVEEYDRAMKFLDKLVEKEIILRPQSTLEMESNAYNPEIFFRPLMKKGVQDSNAFNNLICGHAKEGSSDSAFEIIKIMGRRGIPRDADAYILLIKSYLRKVKPADAKTALDAILEDGHVPDSSVVQTASRVMKSMVDKGVKENMDLVAKIFEASLMRGHVKEALGRIELLMHSGCHVNFDDLLFVLSEIGKTIAAPKLFDFSLERDFNVDFKCYDKKGGVTDWSSCDDLTKSLNQDGNTKKADILSRMIKGGEKSRENKKLKKQTSFAV</sequence>
<dbReference type="PROSITE" id="PS51375">
    <property type="entry name" value="PPR"/>
    <property type="match status" value="2"/>
</dbReference>
<accession>A0ABQ9MQA9</accession>
<dbReference type="PANTHER" id="PTHR47447">
    <property type="entry name" value="OS03G0856100 PROTEIN"/>
    <property type="match status" value="1"/>
</dbReference>
<evidence type="ECO:0000256" key="2">
    <source>
        <dbReference type="ARBA" id="ARBA00022737"/>
    </source>
</evidence>
<evidence type="ECO:0000313" key="5">
    <source>
        <dbReference type="Proteomes" id="UP001174677"/>
    </source>
</evidence>
<comment type="caution">
    <text evidence="4">The sequence shown here is derived from an EMBL/GenBank/DDBJ whole genome shotgun (WGS) entry which is preliminary data.</text>
</comment>
<feature type="repeat" description="PPR" evidence="3">
    <location>
        <begin position="91"/>
        <end position="125"/>
    </location>
</feature>
<keyword evidence="2" id="KW-0677">Repeat</keyword>
<dbReference type="Pfam" id="PF01535">
    <property type="entry name" value="PPR"/>
    <property type="match status" value="3"/>
</dbReference>
<dbReference type="Gene3D" id="1.25.40.10">
    <property type="entry name" value="Tetratricopeptide repeat domain"/>
    <property type="match status" value="3"/>
</dbReference>
<name>A0ABQ9MQA9_HEVBR</name>
<dbReference type="InterPro" id="IPR011990">
    <property type="entry name" value="TPR-like_helical_dom_sf"/>
</dbReference>
<dbReference type="NCBIfam" id="TIGR00756">
    <property type="entry name" value="PPR"/>
    <property type="match status" value="2"/>
</dbReference>
<feature type="repeat" description="PPR" evidence="3">
    <location>
        <begin position="233"/>
        <end position="267"/>
    </location>
</feature>
<dbReference type="InterPro" id="IPR002885">
    <property type="entry name" value="PPR_rpt"/>
</dbReference>
<organism evidence="4 5">
    <name type="scientific">Hevea brasiliensis</name>
    <name type="common">Para rubber tree</name>
    <name type="synonym">Siphonia brasiliensis</name>
    <dbReference type="NCBI Taxonomy" id="3981"/>
    <lineage>
        <taxon>Eukaryota</taxon>
        <taxon>Viridiplantae</taxon>
        <taxon>Streptophyta</taxon>
        <taxon>Embryophyta</taxon>
        <taxon>Tracheophyta</taxon>
        <taxon>Spermatophyta</taxon>
        <taxon>Magnoliopsida</taxon>
        <taxon>eudicotyledons</taxon>
        <taxon>Gunneridae</taxon>
        <taxon>Pentapetalae</taxon>
        <taxon>rosids</taxon>
        <taxon>fabids</taxon>
        <taxon>Malpighiales</taxon>
        <taxon>Euphorbiaceae</taxon>
        <taxon>Crotonoideae</taxon>
        <taxon>Micrandreae</taxon>
        <taxon>Hevea</taxon>
    </lineage>
</organism>
<evidence type="ECO:0000256" key="1">
    <source>
        <dbReference type="ARBA" id="ARBA00007626"/>
    </source>
</evidence>
<gene>
    <name evidence="4" type="ORF">P3X46_009690</name>
</gene>
<reference evidence="4" key="1">
    <citation type="journal article" date="2023" name="Plant Biotechnol. J.">
        <title>Chromosome-level wild Hevea brasiliensis genome provides new tools for genomic-assisted breeding and valuable loci to elevate rubber yield.</title>
        <authorList>
            <person name="Cheng H."/>
            <person name="Song X."/>
            <person name="Hu Y."/>
            <person name="Wu T."/>
            <person name="Yang Q."/>
            <person name="An Z."/>
            <person name="Feng S."/>
            <person name="Deng Z."/>
            <person name="Wu W."/>
            <person name="Zeng X."/>
            <person name="Tu M."/>
            <person name="Wang X."/>
            <person name="Huang H."/>
        </authorList>
    </citation>
    <scope>NUCLEOTIDE SEQUENCE</scope>
    <source>
        <strain evidence="4">MT/VB/25A 57/8</strain>
    </source>
</reference>
<dbReference type="Proteomes" id="UP001174677">
    <property type="component" value="Chromosome 5"/>
</dbReference>
<dbReference type="PANTHER" id="PTHR47447:SF28">
    <property type="entry name" value="PENTACOTRIPEPTIDE-REPEAT REGION OF PRORP DOMAIN-CONTAINING PROTEIN"/>
    <property type="match status" value="1"/>
</dbReference>
<evidence type="ECO:0000256" key="3">
    <source>
        <dbReference type="PROSITE-ProRule" id="PRU00708"/>
    </source>
</evidence>
<proteinExistence type="inferred from homology"/>
<dbReference type="EMBL" id="JARPOI010000005">
    <property type="protein sequence ID" value="KAJ9181573.1"/>
    <property type="molecule type" value="Genomic_DNA"/>
</dbReference>
<keyword evidence="5" id="KW-1185">Reference proteome</keyword>